<organism evidence="1 2">
    <name type="scientific">Vitis vinifera</name>
    <name type="common">Grape</name>
    <dbReference type="NCBI Taxonomy" id="29760"/>
    <lineage>
        <taxon>Eukaryota</taxon>
        <taxon>Viridiplantae</taxon>
        <taxon>Streptophyta</taxon>
        <taxon>Embryophyta</taxon>
        <taxon>Tracheophyta</taxon>
        <taxon>Spermatophyta</taxon>
        <taxon>Magnoliopsida</taxon>
        <taxon>eudicotyledons</taxon>
        <taxon>Gunneridae</taxon>
        <taxon>Pentapetalae</taxon>
        <taxon>rosids</taxon>
        <taxon>Vitales</taxon>
        <taxon>Vitaceae</taxon>
        <taxon>Viteae</taxon>
        <taxon>Vitis</taxon>
    </lineage>
</organism>
<dbReference type="Proteomes" id="UP000009183">
    <property type="component" value="Chromosome 13"/>
</dbReference>
<reference evidence="2" key="1">
    <citation type="journal article" date="2007" name="Nature">
        <title>The grapevine genome sequence suggests ancestral hexaploidization in major angiosperm phyla.</title>
        <authorList>
            <consortium name="The French-Italian Public Consortium for Grapevine Genome Characterization."/>
            <person name="Jaillon O."/>
            <person name="Aury J.-M."/>
            <person name="Noel B."/>
            <person name="Policriti A."/>
            <person name="Clepet C."/>
            <person name="Casagrande A."/>
            <person name="Choisne N."/>
            <person name="Aubourg S."/>
            <person name="Vitulo N."/>
            <person name="Jubin C."/>
            <person name="Vezzi A."/>
            <person name="Legeai F."/>
            <person name="Hugueney P."/>
            <person name="Dasilva C."/>
            <person name="Horner D."/>
            <person name="Mica E."/>
            <person name="Jublot D."/>
            <person name="Poulain J."/>
            <person name="Bruyere C."/>
            <person name="Billault A."/>
            <person name="Segurens B."/>
            <person name="Gouyvenoux M."/>
            <person name="Ugarte E."/>
            <person name="Cattonaro F."/>
            <person name="Anthouard V."/>
            <person name="Vico V."/>
            <person name="Del Fabbro C."/>
            <person name="Alaux M."/>
            <person name="Di Gaspero G."/>
            <person name="Dumas V."/>
            <person name="Felice N."/>
            <person name="Paillard S."/>
            <person name="Juman I."/>
            <person name="Moroldo M."/>
            <person name="Scalabrin S."/>
            <person name="Canaguier A."/>
            <person name="Le Clainche I."/>
            <person name="Malacrida G."/>
            <person name="Durand E."/>
            <person name="Pesole G."/>
            <person name="Laucou V."/>
            <person name="Chatelet P."/>
            <person name="Merdinoglu D."/>
            <person name="Delledonne M."/>
            <person name="Pezzotti M."/>
            <person name="Lecharny A."/>
            <person name="Scarpelli C."/>
            <person name="Artiguenave F."/>
            <person name="Pe M.E."/>
            <person name="Valle G."/>
            <person name="Morgante M."/>
            <person name="Caboche M."/>
            <person name="Adam-Blondon A.-F."/>
            <person name="Weissenbach J."/>
            <person name="Quetier F."/>
            <person name="Wincker P."/>
        </authorList>
    </citation>
    <scope>NUCLEOTIDE SEQUENCE [LARGE SCALE GENOMIC DNA]</scope>
    <source>
        <strain evidence="2">cv. Pinot noir / PN40024</strain>
    </source>
</reference>
<name>F6HBG9_VITVI</name>
<dbReference type="InParanoid" id="F6HBG9"/>
<evidence type="ECO:0000313" key="1">
    <source>
        <dbReference type="EMBL" id="CCB49559.1"/>
    </source>
</evidence>
<dbReference type="PaxDb" id="29760-VIT_13s0073g00570.t01"/>
<dbReference type="EMBL" id="FN595510">
    <property type="protein sequence ID" value="CCB49559.1"/>
    <property type="molecule type" value="Genomic_DNA"/>
</dbReference>
<accession>F6HBG9</accession>
<keyword evidence="2" id="KW-1185">Reference proteome</keyword>
<sequence length="37" mass="3935">MSMDINIFYLGNEIGVLARGDGQKGDFSGILSCGIEI</sequence>
<proteinExistence type="predicted"/>
<dbReference type="AlphaFoldDB" id="F6HBG9"/>
<protein>
    <submittedName>
        <fullName evidence="1">Uncharacterized protein</fullName>
    </submittedName>
</protein>
<gene>
    <name evidence="1" type="ordered locus">VIT_13s0073g00570</name>
</gene>
<dbReference type="HOGENOM" id="CLU_3352095_0_0_1"/>
<evidence type="ECO:0000313" key="2">
    <source>
        <dbReference type="Proteomes" id="UP000009183"/>
    </source>
</evidence>